<reference evidence="1" key="1">
    <citation type="submission" date="2021-02" db="EMBL/GenBank/DDBJ databases">
        <authorList>
            <person name="Nowell W R."/>
        </authorList>
    </citation>
    <scope>NUCLEOTIDE SEQUENCE</scope>
</reference>
<organism evidence="1 2">
    <name type="scientific">Rotaria magnacalcarata</name>
    <dbReference type="NCBI Taxonomy" id="392030"/>
    <lineage>
        <taxon>Eukaryota</taxon>
        <taxon>Metazoa</taxon>
        <taxon>Spiralia</taxon>
        <taxon>Gnathifera</taxon>
        <taxon>Rotifera</taxon>
        <taxon>Eurotatoria</taxon>
        <taxon>Bdelloidea</taxon>
        <taxon>Philodinida</taxon>
        <taxon>Philodinidae</taxon>
        <taxon>Rotaria</taxon>
    </lineage>
</organism>
<evidence type="ECO:0000313" key="2">
    <source>
        <dbReference type="Proteomes" id="UP000663887"/>
    </source>
</evidence>
<proteinExistence type="predicted"/>
<dbReference type="EMBL" id="CAJNRG010017933">
    <property type="protein sequence ID" value="CAF2242323.1"/>
    <property type="molecule type" value="Genomic_DNA"/>
</dbReference>
<name>A0A817A5W3_9BILA</name>
<protein>
    <submittedName>
        <fullName evidence="1">Uncharacterized protein</fullName>
    </submittedName>
</protein>
<feature type="non-terminal residue" evidence="1">
    <location>
        <position position="1"/>
    </location>
</feature>
<comment type="caution">
    <text evidence="1">The sequence shown here is derived from an EMBL/GenBank/DDBJ whole genome shotgun (WGS) entry which is preliminary data.</text>
</comment>
<gene>
    <name evidence="1" type="ORF">XDN619_LOCUS34869</name>
</gene>
<sequence>MHSIVSLELDDDCILPDIFNEDGLFFRELIHLTHIRITLFRFKHSICLLNQLGSQLCSLAILCPNLKQLAITIYRTIRDYETLVLALQRLSNVEYLTLLLAIDCEEIRPHHFIDGFDLEDDIISYMPHLRQFHFHIRSILKDASHAELDTIRQSFVKQQQSIDFPIDYFDNNYGQCQIYSLPFIGTRLDFISNRFPLFDTNKTFSM</sequence>
<accession>A0A817A5W3</accession>
<dbReference type="Proteomes" id="UP000663887">
    <property type="component" value="Unassembled WGS sequence"/>
</dbReference>
<evidence type="ECO:0000313" key="1">
    <source>
        <dbReference type="EMBL" id="CAF2242323.1"/>
    </source>
</evidence>
<dbReference type="AlphaFoldDB" id="A0A817A5W3"/>